<dbReference type="Proteomes" id="UP000694725">
    <property type="component" value="Unplaced"/>
</dbReference>
<dbReference type="Ensembl" id="ENSSSCT00025041314.1">
    <property type="protein sequence ID" value="ENSSSCP00025017568.1"/>
    <property type="gene ID" value="ENSSSCG00025030312.1"/>
</dbReference>
<dbReference type="Gene3D" id="3.40.50.300">
    <property type="entry name" value="P-loop containing nucleotide triphosphate hydrolases"/>
    <property type="match status" value="3"/>
</dbReference>
<evidence type="ECO:0000256" key="7">
    <source>
        <dbReference type="ARBA" id="ARBA00022737"/>
    </source>
</evidence>
<dbReference type="GO" id="GO:0005739">
    <property type="term" value="C:mitochondrion"/>
    <property type="evidence" value="ECO:0007669"/>
    <property type="project" value="UniProtKB-SubCell"/>
</dbReference>
<dbReference type="Ensembl" id="ENSSSCT00055039963.1">
    <property type="protein sequence ID" value="ENSSSCP00055031787.1"/>
    <property type="gene ID" value="ENSSSCG00055020404.1"/>
</dbReference>
<evidence type="ECO:0000256" key="14">
    <source>
        <dbReference type="ARBA" id="ARBA00073539"/>
    </source>
</evidence>
<evidence type="ECO:0000256" key="13">
    <source>
        <dbReference type="ARBA" id="ARBA00056809"/>
    </source>
</evidence>
<accession>A0A8D1RDJ2</accession>
<evidence type="ECO:0000256" key="4">
    <source>
        <dbReference type="ARBA" id="ARBA00004555"/>
    </source>
</evidence>
<keyword evidence="8" id="KW-0547">Nucleotide-binding</keyword>
<dbReference type="Proteomes" id="UP000694724">
    <property type="component" value="Unplaced"/>
</dbReference>
<dbReference type="GO" id="GO:0005783">
    <property type="term" value="C:endoplasmic reticulum"/>
    <property type="evidence" value="ECO:0007669"/>
    <property type="project" value="UniProtKB-SubCell"/>
</dbReference>
<protein>
    <recommendedName>
        <fullName evidence="14">GTPase IMAP family member 8</fullName>
    </recommendedName>
    <alternativeName>
        <fullName evidence="15">Immune-associated nucleotide-binding protein 9</fullName>
    </alternativeName>
</protein>
<name>A0A8D1RDJ2_PIG</name>
<evidence type="ECO:0000313" key="19">
    <source>
        <dbReference type="Proteomes" id="UP000694724"/>
    </source>
</evidence>
<feature type="domain" description="AIG1-type G" evidence="17">
    <location>
        <begin position="105"/>
        <end position="306"/>
    </location>
</feature>
<evidence type="ECO:0000256" key="15">
    <source>
        <dbReference type="ARBA" id="ARBA00077278"/>
    </source>
</evidence>
<reference evidence="18" key="1">
    <citation type="submission" date="2025-05" db="UniProtKB">
        <authorList>
            <consortium name="Ensembl"/>
        </authorList>
    </citation>
    <scope>IDENTIFICATION</scope>
</reference>
<keyword evidence="11" id="KW-0496">Mitochondrion</keyword>
<dbReference type="InterPro" id="IPR006703">
    <property type="entry name" value="G_AIG1"/>
</dbReference>
<proteinExistence type="inferred from homology"/>
<evidence type="ECO:0000256" key="6">
    <source>
        <dbReference type="ARBA" id="ARBA00022490"/>
    </source>
</evidence>
<feature type="domain" description="AIG1-type G" evidence="17">
    <location>
        <begin position="341"/>
        <end position="531"/>
    </location>
</feature>
<dbReference type="InterPro" id="IPR045058">
    <property type="entry name" value="GIMA/IAN/Toc"/>
</dbReference>
<evidence type="ECO:0000259" key="17">
    <source>
        <dbReference type="PROSITE" id="PS51720"/>
    </source>
</evidence>
<comment type="function">
    <text evidence="13">Exerts an anti-apoptotic effect in the immune system and is involved in responses to infections.</text>
</comment>
<dbReference type="PANTHER" id="PTHR10903">
    <property type="entry name" value="GTPASE, IMAP FAMILY MEMBER-RELATED"/>
    <property type="match status" value="1"/>
</dbReference>
<evidence type="ECO:0000256" key="12">
    <source>
        <dbReference type="ARBA" id="ARBA00023134"/>
    </source>
</evidence>
<evidence type="ECO:0000256" key="10">
    <source>
        <dbReference type="ARBA" id="ARBA00023034"/>
    </source>
</evidence>
<evidence type="ECO:0000256" key="16">
    <source>
        <dbReference type="SAM" id="MobiDB-lite"/>
    </source>
</evidence>
<comment type="subcellular location">
    <subcellularLocation>
        <location evidence="3">Cytoplasm</location>
        <location evidence="3">Cytosol</location>
    </subcellularLocation>
    <subcellularLocation>
        <location evidence="2">Endoplasmic reticulum</location>
    </subcellularLocation>
    <subcellularLocation>
        <location evidence="4">Golgi apparatus</location>
    </subcellularLocation>
    <subcellularLocation>
        <location evidence="1">Mitochondrion</location>
    </subcellularLocation>
</comment>
<feature type="domain" description="AIG1-type G" evidence="17">
    <location>
        <begin position="532"/>
        <end position="738"/>
    </location>
</feature>
<dbReference type="Ensembl" id="ENSSSCT00065068900.1">
    <property type="protein sequence ID" value="ENSSSCP00065030009.1"/>
    <property type="gene ID" value="ENSSSCG00065050297.1"/>
</dbReference>
<dbReference type="FunFam" id="3.40.50.300:FF:000536">
    <property type="entry name" value="GTPase IMAP family member 8"/>
    <property type="match status" value="3"/>
</dbReference>
<keyword evidence="6" id="KW-0963">Cytoplasm</keyword>
<evidence type="ECO:0000256" key="11">
    <source>
        <dbReference type="ARBA" id="ARBA00023128"/>
    </source>
</evidence>
<evidence type="ECO:0000256" key="8">
    <source>
        <dbReference type="ARBA" id="ARBA00022741"/>
    </source>
</evidence>
<dbReference type="GO" id="GO:0005794">
    <property type="term" value="C:Golgi apparatus"/>
    <property type="evidence" value="ECO:0007669"/>
    <property type="project" value="UniProtKB-SubCell"/>
</dbReference>
<dbReference type="PANTHER" id="PTHR10903:SF73">
    <property type="entry name" value="GTPASE IMAP FAMILY MEMBER 8"/>
    <property type="match status" value="1"/>
</dbReference>
<comment type="similarity">
    <text evidence="5">Belongs to the TRAFAC class TrmE-Era-EngA-EngB-Septin-like GTPase superfamily. AIG1/Toc34/Toc159-like paraseptin GTPase family. IAN subfamily.</text>
</comment>
<evidence type="ECO:0000256" key="9">
    <source>
        <dbReference type="ARBA" id="ARBA00022824"/>
    </source>
</evidence>
<dbReference type="Pfam" id="PF04548">
    <property type="entry name" value="AIG1"/>
    <property type="match status" value="3"/>
</dbReference>
<dbReference type="GO" id="GO:0005525">
    <property type="term" value="F:GTP binding"/>
    <property type="evidence" value="ECO:0007669"/>
    <property type="project" value="UniProtKB-KW"/>
</dbReference>
<evidence type="ECO:0000256" key="1">
    <source>
        <dbReference type="ARBA" id="ARBA00004173"/>
    </source>
</evidence>
<dbReference type="AlphaFoldDB" id="A0A8D1RDJ2"/>
<keyword evidence="12" id="KW-0342">GTP-binding</keyword>
<dbReference type="Proteomes" id="UP000694727">
    <property type="component" value="Unplaced"/>
</dbReference>
<evidence type="ECO:0000313" key="18">
    <source>
        <dbReference type="Ensembl" id="ENSSSCP00055031787.1"/>
    </source>
</evidence>
<keyword evidence="7" id="KW-0677">Repeat</keyword>
<evidence type="ECO:0000256" key="2">
    <source>
        <dbReference type="ARBA" id="ARBA00004240"/>
    </source>
</evidence>
<organism evidence="18 19">
    <name type="scientific">Sus scrofa</name>
    <name type="common">Pig</name>
    <dbReference type="NCBI Taxonomy" id="9823"/>
    <lineage>
        <taxon>Eukaryota</taxon>
        <taxon>Metazoa</taxon>
        <taxon>Chordata</taxon>
        <taxon>Craniata</taxon>
        <taxon>Vertebrata</taxon>
        <taxon>Euteleostomi</taxon>
        <taxon>Mammalia</taxon>
        <taxon>Eutheria</taxon>
        <taxon>Laurasiatheria</taxon>
        <taxon>Artiodactyla</taxon>
        <taxon>Suina</taxon>
        <taxon>Suidae</taxon>
        <taxon>Sus</taxon>
    </lineage>
</organism>
<dbReference type="GO" id="GO:0005829">
    <property type="term" value="C:cytosol"/>
    <property type="evidence" value="ECO:0007669"/>
    <property type="project" value="UniProtKB-SubCell"/>
</dbReference>
<keyword evidence="9" id="KW-0256">Endoplasmic reticulum</keyword>
<dbReference type="PROSITE" id="PS51720">
    <property type="entry name" value="G_AIG1"/>
    <property type="match status" value="3"/>
</dbReference>
<evidence type="ECO:0000256" key="5">
    <source>
        <dbReference type="ARBA" id="ARBA00008535"/>
    </source>
</evidence>
<sequence>MYIEKGVCGAKQQYLSFYRHGLISETGAKRRVWETGFLVSVWSECSTWVFSIFREKLESEREGFCTSSVRSVFVSSTLTCCLFFCPNRTSGSLCQDREAEQGGSVLELRLLLLGKRGSGKSATGNTILGKYVFNSKFSDQMVTKTCQRERGATQGREVVVIDTPDLFSSMACDNDKQRNIERCLELSAPSLHALLLVIPIGHCKVEDRKTVQGIQEVFGPEARRHVIIVFTRKDDLEDDLLKNYIENDTSLREMVQHFGGRYCAFNNKAREGECDAQVKGLLCKVKCLVDENQGPYYVTLRNEGSGFQDCVNDATAQKEDHPPGPGEEQQRAAGWEQNPGPWALKVLLVGKRGVGKSTAGNSLLGRWVFETRYSEESVTQTFKSESRIWRGRKVCVIDTPDFSSPKAIARDLLSNTFPGPHVFLLVIPLGSFNEKDEAVLNTLRRMFGDKFIHHVIILLTRKEDLGNQDLETYLKIRAKTLYQYIQDCKNRYSIFNYKATGEEQQRQVDGILQDIVSLVQQNGDRPCTFTGKESLCIILTGRSGTGKSASGNTILGRQEFRSQLRAQPVTKTCQKGKTTWEGQDVEVVDTPSFCLASGAEGGPAQQAEEVKRCKAYYKEGSTVLVLVLQLGRITQEDRKAVAGLEAIFGAEAMQCLMVLFTRREDLGAEELEDYVKNTENKYLRNIMEKCKGEYCAFNNKETGQAREEQARVLLTKASKLIKCHGGYKYPPVWETVGNAFKMLRGKYFSPTNY</sequence>
<dbReference type="CDD" id="cd01852">
    <property type="entry name" value="AIG1"/>
    <property type="match status" value="2"/>
</dbReference>
<evidence type="ECO:0000256" key="3">
    <source>
        <dbReference type="ARBA" id="ARBA00004514"/>
    </source>
</evidence>
<dbReference type="SUPFAM" id="SSF52540">
    <property type="entry name" value="P-loop containing nucleoside triphosphate hydrolases"/>
    <property type="match status" value="3"/>
</dbReference>
<keyword evidence="10" id="KW-0333">Golgi apparatus</keyword>
<feature type="region of interest" description="Disordered" evidence="16">
    <location>
        <begin position="315"/>
        <end position="334"/>
    </location>
</feature>
<dbReference type="InterPro" id="IPR027417">
    <property type="entry name" value="P-loop_NTPase"/>
</dbReference>